<dbReference type="PANTHER" id="PTHR48090">
    <property type="entry name" value="UNDECAPRENYL-PHOSPHATE 4-DEOXY-4-FORMAMIDO-L-ARABINOSE TRANSFERASE-RELATED"/>
    <property type="match status" value="1"/>
</dbReference>
<comment type="caution">
    <text evidence="12">The sequence shown here is derived from an EMBL/GenBank/DDBJ whole genome shotgun (WGS) entry which is preliminary data.</text>
</comment>
<keyword evidence="5" id="KW-0808">Transferase</keyword>
<dbReference type="EMBL" id="PHEX01000059">
    <property type="protein sequence ID" value="PKQ27739.1"/>
    <property type="molecule type" value="Genomic_DNA"/>
</dbReference>
<dbReference type="Pfam" id="PF00535">
    <property type="entry name" value="Glycos_transf_2"/>
    <property type="match status" value="1"/>
</dbReference>
<evidence type="ECO:0000256" key="3">
    <source>
        <dbReference type="ARBA" id="ARBA00006739"/>
    </source>
</evidence>
<keyword evidence="6" id="KW-0460">Magnesium</keyword>
<comment type="catalytic activity">
    <reaction evidence="9">
        <text>(2R)-3-phosphoglycerate + UDP-alpha-D-glucose = (2R)-2-O-(alpha-D-glucopyranosyl)-3-phospho-glycerate + UDP + H(+)</text>
        <dbReference type="Rhea" id="RHEA:31319"/>
        <dbReference type="ChEBI" id="CHEBI:15378"/>
        <dbReference type="ChEBI" id="CHEBI:58223"/>
        <dbReference type="ChEBI" id="CHEBI:58272"/>
        <dbReference type="ChEBI" id="CHEBI:58885"/>
        <dbReference type="ChEBI" id="CHEBI:62600"/>
        <dbReference type="EC" id="2.4.1.266"/>
    </reaction>
    <physiologicalReaction direction="left-to-right" evidence="9">
        <dbReference type="Rhea" id="RHEA:31320"/>
    </physiologicalReaction>
</comment>
<proteinExistence type="inferred from homology"/>
<protein>
    <recommendedName>
        <fullName evidence="8">Glucosyl-3-phosphoglycerate synthase</fullName>
        <ecNumber evidence="7">2.4.1.266</ecNumber>
    </recommendedName>
</protein>
<evidence type="ECO:0000256" key="10">
    <source>
        <dbReference type="ARBA" id="ARBA00048997"/>
    </source>
</evidence>
<comment type="cofactor">
    <cofactor evidence="2">
        <name>Mg(2+)</name>
        <dbReference type="ChEBI" id="CHEBI:18420"/>
    </cofactor>
</comment>
<name>A0A2N3G4U5_9ACTN</name>
<evidence type="ECO:0000256" key="7">
    <source>
        <dbReference type="ARBA" id="ARBA00039022"/>
    </source>
</evidence>
<evidence type="ECO:0000256" key="5">
    <source>
        <dbReference type="ARBA" id="ARBA00022679"/>
    </source>
</evidence>
<evidence type="ECO:0000256" key="2">
    <source>
        <dbReference type="ARBA" id="ARBA00001946"/>
    </source>
</evidence>
<accession>A0A2N3G4U5</accession>
<dbReference type="SUPFAM" id="SSF53448">
    <property type="entry name" value="Nucleotide-diphospho-sugar transferases"/>
    <property type="match status" value="1"/>
</dbReference>
<comment type="catalytic activity">
    <reaction evidence="10">
        <text>an NDP-alpha-D-glucose + (2R)-3-phosphoglycerate = (2R)-2-O-(alpha-D-glucopyranosyl)-3-phospho-glycerate + a ribonucleoside 5'-diphosphate + H(+)</text>
        <dbReference type="Rhea" id="RHEA:47244"/>
        <dbReference type="ChEBI" id="CHEBI:15378"/>
        <dbReference type="ChEBI" id="CHEBI:57930"/>
        <dbReference type="ChEBI" id="CHEBI:58272"/>
        <dbReference type="ChEBI" id="CHEBI:62600"/>
        <dbReference type="ChEBI" id="CHEBI:76533"/>
        <dbReference type="EC" id="2.4.1.266"/>
    </reaction>
    <physiologicalReaction direction="left-to-right" evidence="10">
        <dbReference type="Rhea" id="RHEA:47245"/>
    </physiologicalReaction>
</comment>
<comment type="cofactor">
    <cofactor evidence="1">
        <name>Mn(2+)</name>
        <dbReference type="ChEBI" id="CHEBI:29035"/>
    </cofactor>
</comment>
<dbReference type="Gene3D" id="3.90.550.10">
    <property type="entry name" value="Spore Coat Polysaccharide Biosynthesis Protein SpsA, Chain A"/>
    <property type="match status" value="1"/>
</dbReference>
<evidence type="ECO:0000256" key="6">
    <source>
        <dbReference type="ARBA" id="ARBA00022842"/>
    </source>
</evidence>
<evidence type="ECO:0000256" key="9">
    <source>
        <dbReference type="ARBA" id="ARBA00048689"/>
    </source>
</evidence>
<organism evidence="12 13">
    <name type="scientific">Candidatus Anoxymicrobium japonicum</name>
    <dbReference type="NCBI Taxonomy" id="2013648"/>
    <lineage>
        <taxon>Bacteria</taxon>
        <taxon>Bacillati</taxon>
        <taxon>Actinomycetota</taxon>
        <taxon>Candidatus Geothermincolia</taxon>
        <taxon>Candidatus Geothermincolales</taxon>
        <taxon>Candidatus Anoxymicrobiaceae</taxon>
        <taxon>Candidatus Anoxymicrobium</taxon>
    </lineage>
</organism>
<keyword evidence="4" id="KW-0328">Glycosyltransferase</keyword>
<evidence type="ECO:0000313" key="12">
    <source>
        <dbReference type="EMBL" id="PKQ27739.1"/>
    </source>
</evidence>
<dbReference type="InterPro" id="IPR029044">
    <property type="entry name" value="Nucleotide-diphossugar_trans"/>
</dbReference>
<dbReference type="PANTHER" id="PTHR48090:SF10">
    <property type="entry name" value="GLUCOSYL-3-PHOSPHOGLYCERATE SYNTHASE"/>
    <property type="match status" value="1"/>
</dbReference>
<gene>
    <name evidence="12" type="ORF">CVT63_06480</name>
</gene>
<dbReference type="GO" id="GO:0016757">
    <property type="term" value="F:glycosyltransferase activity"/>
    <property type="evidence" value="ECO:0007669"/>
    <property type="project" value="UniProtKB-KW"/>
</dbReference>
<dbReference type="Proteomes" id="UP000233654">
    <property type="component" value="Unassembled WGS sequence"/>
</dbReference>
<comment type="similarity">
    <text evidence="3">Belongs to the glycosyltransferase 2 family.</text>
</comment>
<dbReference type="InterPro" id="IPR001173">
    <property type="entry name" value="Glyco_trans_2-like"/>
</dbReference>
<evidence type="ECO:0000259" key="11">
    <source>
        <dbReference type="Pfam" id="PF00535"/>
    </source>
</evidence>
<feature type="domain" description="Glycosyltransferase 2-like" evidence="11">
    <location>
        <begin position="33"/>
        <end position="163"/>
    </location>
</feature>
<dbReference type="NCBIfam" id="NF010496">
    <property type="entry name" value="PRK13915.1"/>
    <property type="match status" value="1"/>
</dbReference>
<dbReference type="InterPro" id="IPR050256">
    <property type="entry name" value="Glycosyltransferase_2"/>
</dbReference>
<dbReference type="EC" id="2.4.1.266" evidence="7"/>
<dbReference type="AlphaFoldDB" id="A0A2N3G4U5"/>
<evidence type="ECO:0000313" key="13">
    <source>
        <dbReference type="Proteomes" id="UP000233654"/>
    </source>
</evidence>
<reference evidence="12 13" key="1">
    <citation type="journal article" date="2017" name="ISME J.">
        <title>Potential for microbial H2 and metal transformations associated with novel bacteria and archaea in deep terrestrial subsurface sediments.</title>
        <authorList>
            <person name="Hernsdorf A.W."/>
            <person name="Amano Y."/>
            <person name="Miyakawa K."/>
            <person name="Ise K."/>
            <person name="Suzuki Y."/>
            <person name="Anantharaman K."/>
            <person name="Probst A."/>
            <person name="Burstein D."/>
            <person name="Thomas B.C."/>
            <person name="Banfield J.F."/>
        </authorList>
    </citation>
    <scope>NUCLEOTIDE SEQUENCE [LARGE SCALE GENOMIC DNA]</scope>
    <source>
        <strain evidence="12">HGW-Actinobacteria-3</strain>
    </source>
</reference>
<evidence type="ECO:0000256" key="1">
    <source>
        <dbReference type="ARBA" id="ARBA00001936"/>
    </source>
</evidence>
<evidence type="ECO:0000256" key="8">
    <source>
        <dbReference type="ARBA" id="ARBA00040894"/>
    </source>
</evidence>
<evidence type="ECO:0000256" key="4">
    <source>
        <dbReference type="ARBA" id="ARBA00022676"/>
    </source>
</evidence>
<sequence>MEQWFKERTYDHNDFADIDRLVELKEEQGLKISVCLPTLNVASTVGNCIRVLRAELVDRRPLIDQLCVIDSRSTDGTIEIARAEGAQVFFDDEILPEMAPAAGKGEALWKSMFAMDGDIIAWVDSDIENIHPRFAYGLLGPLLDEPDIGYVKAFYERPLKRDGVSQPSGGGRVTELVARPMLNLFYPELSGLIQPLSGEYAGRRGVLESLPFFTGYGVEIGLLLDILSDFGLGALAQVDLDVRVHNNQSIASLSKMSFGIMQAIFKRLADDGKLDLKAAPCTLYNTVGRDEDGYVLESSEISVLERPPIRSIPEYRKARMIAD</sequence>